<dbReference type="EnsemblMetazoa" id="HelroT111078">
    <property type="protein sequence ID" value="HelroP111078"/>
    <property type="gene ID" value="HelroG111078"/>
</dbReference>
<feature type="binding site" evidence="6">
    <location>
        <position position="343"/>
    </location>
    <ligand>
        <name>Zn(2+)</name>
        <dbReference type="ChEBI" id="CHEBI:29105"/>
    </ligand>
</feature>
<dbReference type="GeneID" id="20195229"/>
<name>T1EF77_HELRO</name>
<dbReference type="GO" id="GO:0008479">
    <property type="term" value="F:tRNA-guanosine(34) queuine transglycosylase activity"/>
    <property type="evidence" value="ECO:0000318"/>
    <property type="project" value="GO_Central"/>
</dbReference>
<comment type="function">
    <text evidence="6">Catalytic subunit of the queuine tRNA-ribosyltransferase (TGT) that catalyzes the base-exchange of a guanine (G) residue with queuine (Q) at position 34 (anticodon wobble position) in tRNAs with GU(N) anticodons (tRNA-Asp, -Asn, -His and -Tyr), resulting in the hypermodified nucleoside queuosine (7-(((4,5-cis-dihydroxy-2-cyclopenten-1-yl)amino)methyl)-7-deazaguanosine). Catalysis occurs through a double-displacement mechanism. The nucleophile active site attacks the C1' of nucleotide 34 to detach the guanine base from the RNA, forming a covalent enzyme-RNA intermediate. The proton acceptor active site deprotonates the incoming queuine, allowing a nucleophilic attack on the C1' of the ribose to form the product.</text>
</comment>
<evidence type="ECO:0000313" key="8">
    <source>
        <dbReference type="EMBL" id="ESO05523.1"/>
    </source>
</evidence>
<dbReference type="GO" id="GO:0005737">
    <property type="term" value="C:cytoplasm"/>
    <property type="evidence" value="ECO:0007669"/>
    <property type="project" value="UniProtKB-SubCell"/>
</dbReference>
<dbReference type="Gene3D" id="3.20.20.105">
    <property type="entry name" value="Queuine tRNA-ribosyltransferase-like"/>
    <property type="match status" value="1"/>
</dbReference>
<dbReference type="InterPro" id="IPR004803">
    <property type="entry name" value="TGT"/>
</dbReference>
<evidence type="ECO:0000256" key="6">
    <source>
        <dbReference type="HAMAP-Rule" id="MF_03218"/>
    </source>
</evidence>
<evidence type="ECO:0000256" key="1">
    <source>
        <dbReference type="ARBA" id="ARBA00022676"/>
    </source>
</evidence>
<dbReference type="AlphaFoldDB" id="T1EF77"/>
<evidence type="ECO:0000313" key="10">
    <source>
        <dbReference type="Proteomes" id="UP000015101"/>
    </source>
</evidence>
<dbReference type="OMA" id="IDLFDCV"/>
<dbReference type="HAMAP" id="MF_00168">
    <property type="entry name" value="Q_tRNA_Tgt"/>
    <property type="match status" value="1"/>
</dbReference>
<dbReference type="HOGENOM" id="CLU_022060_1_0_1"/>
<dbReference type="eggNOG" id="KOG3908">
    <property type="taxonomic scope" value="Eukaryota"/>
</dbReference>
<sequence>MGDSVACADILKFKVLAKCSRSRARVAELRIPHAVLQTPIFMPVGTKGTMKGLTPKQLERCGCRMMLSNSYHLAETPGMEVLQKAGDLHNFMKWNNGLLTDSGGFQMVSLAKLTKLDEDGVEFQSPYTGAKMTVTPEYSMQVQNTIGADIMMQLDDVVKTTGEDDRMKDAMYRTIRWLDRCIAAHKRTDHQILFPIVQGGLNFEYRTICAEEMVKRNMQGYAIGGLSGGEPKDQFWPIVKHTAHLLPYNKPRYLMGVGFTLDLIVSVALGCDMFDCVFPTRTARFGIALVPTGQLNLKHSKFKNDFRKIDDECDCQTCQNHTRSYIHHFVTQHAVFASLITIHNVTHHMKLMAKVRESILKDRFPEFVDGYINSQVKRSSTPKWVIDALASVNINIKDHKSTAAASAAVVDDVVDDVATDVVDFGGGGDVVCDGEKCAADGNLTTANCGDSDRK</sequence>
<feature type="binding site" evidence="6">
    <location>
        <position position="313"/>
    </location>
    <ligand>
        <name>Zn(2+)</name>
        <dbReference type="ChEBI" id="CHEBI:29105"/>
    </ligand>
</feature>
<dbReference type="KEGG" id="hro:HELRODRAFT_111078"/>
<keyword evidence="2 6" id="KW-0808">Transferase</keyword>
<dbReference type="InParanoid" id="T1EF77"/>
<feature type="active site" description="Proton acceptor" evidence="6">
    <location>
        <position position="101"/>
    </location>
</feature>
<evidence type="ECO:0000256" key="2">
    <source>
        <dbReference type="ARBA" id="ARBA00022679"/>
    </source>
</evidence>
<dbReference type="EC" id="2.4.2.64" evidence="6"/>
<gene>
    <name evidence="9" type="primary">20195229</name>
    <name evidence="8" type="ORF">HELRODRAFT_111078</name>
</gene>
<feature type="region of interest" description="RNA binding; important for wobble base 34 recognition" evidence="6">
    <location>
        <begin position="280"/>
        <end position="284"/>
    </location>
</feature>
<organism evidence="9 10">
    <name type="scientific">Helobdella robusta</name>
    <name type="common">Californian leech</name>
    <dbReference type="NCBI Taxonomy" id="6412"/>
    <lineage>
        <taxon>Eukaryota</taxon>
        <taxon>Metazoa</taxon>
        <taxon>Spiralia</taxon>
        <taxon>Lophotrochozoa</taxon>
        <taxon>Annelida</taxon>
        <taxon>Clitellata</taxon>
        <taxon>Hirudinea</taxon>
        <taxon>Rhynchobdellida</taxon>
        <taxon>Glossiphoniidae</taxon>
        <taxon>Helobdella</taxon>
    </lineage>
</organism>
<dbReference type="OrthoDB" id="10249838at2759"/>
<accession>T1EF77</accession>
<evidence type="ECO:0000256" key="5">
    <source>
        <dbReference type="ARBA" id="ARBA00022833"/>
    </source>
</evidence>
<evidence type="ECO:0000259" key="7">
    <source>
        <dbReference type="Pfam" id="PF01702"/>
    </source>
</evidence>
<comment type="cofactor">
    <cofactor evidence="6">
        <name>Zn(2+)</name>
        <dbReference type="ChEBI" id="CHEBI:29105"/>
    </cofactor>
</comment>
<dbReference type="Pfam" id="PF01702">
    <property type="entry name" value="TGT"/>
    <property type="match status" value="1"/>
</dbReference>
<feature type="binding site" evidence="6">
    <location>
        <position position="315"/>
    </location>
    <ligand>
        <name>Zn(2+)</name>
        <dbReference type="ChEBI" id="CHEBI:29105"/>
    </ligand>
</feature>
<feature type="active site" description="Nucleophile" evidence="6">
    <location>
        <position position="275"/>
    </location>
</feature>
<evidence type="ECO:0000313" key="9">
    <source>
        <dbReference type="EnsemblMetazoa" id="HelroP111078"/>
    </source>
</evidence>
<dbReference type="NCBIfam" id="TIGR00449">
    <property type="entry name" value="tgt_general"/>
    <property type="match status" value="1"/>
</dbReference>
<reference evidence="9" key="3">
    <citation type="submission" date="2015-06" db="UniProtKB">
        <authorList>
            <consortium name="EnsemblMetazoa"/>
        </authorList>
    </citation>
    <scope>IDENTIFICATION</scope>
</reference>
<keyword evidence="3 6" id="KW-0819">tRNA processing</keyword>
<dbReference type="InterPro" id="IPR036511">
    <property type="entry name" value="TGT-like_sf"/>
</dbReference>
<keyword evidence="6" id="KW-0963">Cytoplasm</keyword>
<dbReference type="RefSeq" id="XP_009016156.1">
    <property type="nucleotide sequence ID" value="XM_009017908.1"/>
</dbReference>
<feature type="binding site" evidence="6">
    <location>
        <position position="198"/>
    </location>
    <ligand>
        <name>substrate</name>
    </ligand>
</feature>
<comment type="subunit">
    <text evidence="6">Heterodimer of a catalytic subunit and an accessory subunit.</text>
</comment>
<keyword evidence="5 6" id="KW-0862">Zinc</keyword>
<dbReference type="GO" id="GO:0006400">
    <property type="term" value="P:tRNA modification"/>
    <property type="evidence" value="ECO:0007669"/>
    <property type="project" value="InterPro"/>
</dbReference>
<dbReference type="STRING" id="6412.T1EF77"/>
<evidence type="ECO:0000256" key="3">
    <source>
        <dbReference type="ARBA" id="ARBA00022694"/>
    </source>
</evidence>
<dbReference type="FunCoup" id="T1EF77">
    <property type="interactions" value="887"/>
</dbReference>
<proteinExistence type="inferred from homology"/>
<dbReference type="PANTHER" id="PTHR43530">
    <property type="entry name" value="QUEUINE TRNA-RIBOSYLTRANSFERASE CATALYTIC SUBUNIT 1"/>
    <property type="match status" value="1"/>
</dbReference>
<feature type="binding site" evidence="6">
    <location>
        <position position="225"/>
    </location>
    <ligand>
        <name>substrate</name>
    </ligand>
</feature>
<keyword evidence="4 6" id="KW-0479">Metal-binding</keyword>
<feature type="binding site" evidence="6">
    <location>
        <position position="155"/>
    </location>
    <ligand>
        <name>substrate</name>
    </ligand>
</feature>
<dbReference type="NCBIfam" id="TIGR00430">
    <property type="entry name" value="Q_tRNA_tgt"/>
    <property type="match status" value="1"/>
</dbReference>
<feature type="binding site" evidence="6">
    <location>
        <position position="318"/>
    </location>
    <ligand>
        <name>Zn(2+)</name>
        <dbReference type="ChEBI" id="CHEBI:29105"/>
    </ligand>
</feature>
<dbReference type="EMBL" id="KB096325">
    <property type="protein sequence ID" value="ESO05523.1"/>
    <property type="molecule type" value="Genomic_DNA"/>
</dbReference>
<protein>
    <recommendedName>
        <fullName evidence="6">Queuine tRNA-ribosyltransferase catalytic subunit 1</fullName>
        <ecNumber evidence="6">2.4.2.64</ecNumber>
    </recommendedName>
    <alternativeName>
        <fullName evidence="6">Guanine insertion enzyme</fullName>
    </alternativeName>
    <alternativeName>
        <fullName evidence="6">tRNA-guanine transglycosylase</fullName>
    </alternativeName>
</protein>
<feature type="domain" description="tRNA-guanine(15) transglycosylase-like" evidence="7">
    <location>
        <begin position="22"/>
        <end position="374"/>
    </location>
</feature>
<dbReference type="EMBL" id="AMQM01003819">
    <property type="status" value="NOT_ANNOTATED_CDS"/>
    <property type="molecule type" value="Genomic_DNA"/>
</dbReference>
<keyword evidence="1 6" id="KW-0328">Glycosyltransferase</keyword>
<dbReference type="CTD" id="20195229"/>
<dbReference type="GO" id="GO:0046872">
    <property type="term" value="F:metal ion binding"/>
    <property type="evidence" value="ECO:0007669"/>
    <property type="project" value="UniProtKB-KW"/>
</dbReference>
<feature type="binding site" evidence="6">
    <location>
        <begin position="101"/>
        <end position="105"/>
    </location>
    <ligand>
        <name>substrate</name>
    </ligand>
</feature>
<feature type="region of interest" description="RNA binding" evidence="6">
    <location>
        <begin position="256"/>
        <end position="262"/>
    </location>
</feature>
<dbReference type="PANTHER" id="PTHR43530:SF1">
    <property type="entry name" value="QUEUINE TRNA-RIBOSYLTRANSFERASE CATALYTIC SUBUNIT 1"/>
    <property type="match status" value="1"/>
</dbReference>
<dbReference type="Proteomes" id="UP000015101">
    <property type="component" value="Unassembled WGS sequence"/>
</dbReference>
<dbReference type="SUPFAM" id="SSF51713">
    <property type="entry name" value="tRNA-guanine transglycosylase"/>
    <property type="match status" value="1"/>
</dbReference>
<comment type="similarity">
    <text evidence="6">Belongs to the queuine tRNA-ribosyltransferase family.</text>
</comment>
<comment type="subcellular location">
    <subcellularLocation>
        <location evidence="6">Cytoplasm</location>
    </subcellularLocation>
</comment>
<reference evidence="10" key="1">
    <citation type="submission" date="2012-12" db="EMBL/GenBank/DDBJ databases">
        <authorList>
            <person name="Hellsten U."/>
            <person name="Grimwood J."/>
            <person name="Chapman J.A."/>
            <person name="Shapiro H."/>
            <person name="Aerts A."/>
            <person name="Otillar R.P."/>
            <person name="Terry A.Y."/>
            <person name="Boore J.L."/>
            <person name="Simakov O."/>
            <person name="Marletaz F."/>
            <person name="Cho S.-J."/>
            <person name="Edsinger-Gonzales E."/>
            <person name="Havlak P."/>
            <person name="Kuo D.-H."/>
            <person name="Larsson T."/>
            <person name="Lv J."/>
            <person name="Arendt D."/>
            <person name="Savage R."/>
            <person name="Osoegawa K."/>
            <person name="de Jong P."/>
            <person name="Lindberg D.R."/>
            <person name="Seaver E.C."/>
            <person name="Weisblat D.A."/>
            <person name="Putnam N.H."/>
            <person name="Grigoriev I.V."/>
            <person name="Rokhsar D.S."/>
        </authorList>
    </citation>
    <scope>NUCLEOTIDE SEQUENCE</scope>
</reference>
<keyword evidence="10" id="KW-1185">Reference proteome</keyword>
<reference evidence="8 10" key="2">
    <citation type="journal article" date="2013" name="Nature">
        <title>Insights into bilaterian evolution from three spiralian genomes.</title>
        <authorList>
            <person name="Simakov O."/>
            <person name="Marletaz F."/>
            <person name="Cho S.J."/>
            <person name="Edsinger-Gonzales E."/>
            <person name="Havlak P."/>
            <person name="Hellsten U."/>
            <person name="Kuo D.H."/>
            <person name="Larsson T."/>
            <person name="Lv J."/>
            <person name="Arendt D."/>
            <person name="Savage R."/>
            <person name="Osoegawa K."/>
            <person name="de Jong P."/>
            <person name="Grimwood J."/>
            <person name="Chapman J.A."/>
            <person name="Shapiro H."/>
            <person name="Aerts A."/>
            <person name="Otillar R.P."/>
            <person name="Terry A.Y."/>
            <person name="Boore J.L."/>
            <person name="Grigoriev I.V."/>
            <person name="Lindberg D.R."/>
            <person name="Seaver E.C."/>
            <person name="Weisblat D.A."/>
            <person name="Putnam N.H."/>
            <person name="Rokhsar D.S."/>
        </authorList>
    </citation>
    <scope>NUCLEOTIDE SEQUENCE</scope>
</reference>
<evidence type="ECO:0000256" key="4">
    <source>
        <dbReference type="ARBA" id="ARBA00022723"/>
    </source>
</evidence>
<dbReference type="InterPro" id="IPR002616">
    <property type="entry name" value="tRNA_ribo_trans-like"/>
</dbReference>
<comment type="catalytic activity">
    <reaction evidence="6">
        <text>guanosine(34) in tRNA + queuine = queuosine(34) in tRNA + guanine</text>
        <dbReference type="Rhea" id="RHEA:16633"/>
        <dbReference type="Rhea" id="RHEA-COMP:10341"/>
        <dbReference type="Rhea" id="RHEA-COMP:18571"/>
        <dbReference type="ChEBI" id="CHEBI:16235"/>
        <dbReference type="ChEBI" id="CHEBI:17433"/>
        <dbReference type="ChEBI" id="CHEBI:74269"/>
        <dbReference type="ChEBI" id="CHEBI:194431"/>
        <dbReference type="EC" id="2.4.2.64"/>
    </reaction>
</comment>